<protein>
    <submittedName>
        <fullName evidence="2">Uncharacterized protein</fullName>
    </submittedName>
</protein>
<accession>A0A8J9UTB3</accession>
<organism evidence="2 3">
    <name type="scientific">Brenthis ino</name>
    <name type="common">lesser marbled fritillary</name>
    <dbReference type="NCBI Taxonomy" id="405034"/>
    <lineage>
        <taxon>Eukaryota</taxon>
        <taxon>Metazoa</taxon>
        <taxon>Ecdysozoa</taxon>
        <taxon>Arthropoda</taxon>
        <taxon>Hexapoda</taxon>
        <taxon>Insecta</taxon>
        <taxon>Pterygota</taxon>
        <taxon>Neoptera</taxon>
        <taxon>Endopterygota</taxon>
        <taxon>Lepidoptera</taxon>
        <taxon>Glossata</taxon>
        <taxon>Ditrysia</taxon>
        <taxon>Papilionoidea</taxon>
        <taxon>Nymphalidae</taxon>
        <taxon>Heliconiinae</taxon>
        <taxon>Argynnini</taxon>
        <taxon>Brenthis</taxon>
    </lineage>
</organism>
<keyword evidence="3" id="KW-1185">Reference proteome</keyword>
<evidence type="ECO:0000256" key="1">
    <source>
        <dbReference type="SAM" id="MobiDB-lite"/>
    </source>
</evidence>
<gene>
    <name evidence="2" type="ORF">BINO364_LOCUS11327</name>
</gene>
<feature type="non-terminal residue" evidence="2">
    <location>
        <position position="104"/>
    </location>
</feature>
<reference evidence="2" key="1">
    <citation type="submission" date="2021-12" db="EMBL/GenBank/DDBJ databases">
        <authorList>
            <person name="Martin H S."/>
        </authorList>
    </citation>
    <scope>NUCLEOTIDE SEQUENCE</scope>
</reference>
<feature type="compositionally biased region" description="Basic and acidic residues" evidence="1">
    <location>
        <begin position="91"/>
        <end position="104"/>
    </location>
</feature>
<evidence type="ECO:0000313" key="2">
    <source>
        <dbReference type="EMBL" id="CAH0725778.1"/>
    </source>
</evidence>
<dbReference type="AlphaFoldDB" id="A0A8J9UTB3"/>
<name>A0A8J9UTB3_9NEOP</name>
<dbReference type="EMBL" id="OV170225">
    <property type="protein sequence ID" value="CAH0725778.1"/>
    <property type="molecule type" value="Genomic_DNA"/>
</dbReference>
<evidence type="ECO:0000313" key="3">
    <source>
        <dbReference type="Proteomes" id="UP000838878"/>
    </source>
</evidence>
<sequence length="104" mass="11834">MSTSENIQQLHQDLQNELTTANQLLRLISIEVNKIKKITVPEGILDTNIKQNAKLVKSIADMQQIDISNLPPVARTQLDMVNQSNQNLSYEQHDSFRNSMDDSQ</sequence>
<dbReference type="OrthoDB" id="7324215at2759"/>
<dbReference type="Proteomes" id="UP000838878">
    <property type="component" value="Chromosome 5"/>
</dbReference>
<feature type="region of interest" description="Disordered" evidence="1">
    <location>
        <begin position="84"/>
        <end position="104"/>
    </location>
</feature>
<proteinExistence type="predicted"/>